<keyword evidence="2" id="KW-1185">Reference proteome</keyword>
<evidence type="ECO:0000313" key="1">
    <source>
        <dbReference type="EMBL" id="KAI4351228.1"/>
    </source>
</evidence>
<comment type="caution">
    <text evidence="1">The sequence shown here is derived from an EMBL/GenBank/DDBJ whole genome shotgun (WGS) entry which is preliminary data.</text>
</comment>
<sequence>MAMLGYAEIFIAILSFLFLHLWRCNRNRNSLFTNWPILGMLPSVLYNSSNLHDYLTHALKQHGGTGEFKGPWFTNMKCLITCDPLNAYHIFVKHFSNYDKGPEYHEIFEAFGDGVFSADGETWKRSRAVAQLMFKEKNFDLLLERAVQKKAQNCLLPLLDHISKQGMVVDLQDVFNRLTFDTNSSKVMGVDPNSLSIHFPQVACQIAFDQMVIGWLYRHLVPRSFWKIQKWLQIGQEKKMTRACQTFENFLRESIASKREEQTKCTSNDAEELHADLLTELIRDEKSTGKVDDKFLRDTAFNLFVAGRDGIAVGLTWFFWLVATHPLVEAKIIEEINEMFQPQERNLMVFGVKEVKKLVYLHAAMCEALGLFPPLPFERKHAVQSDILPSGHLIKRNEMIVCSLYSMGKSEEIWGKDCLEFKPERWISKKREILHVPSYKYMTFNAGPRVCLGKDLSIIEMKMVASSILWSYRIEVMEGQHISPSISLGLLMKYGLKVHVGKRDL</sequence>
<organism evidence="1 2">
    <name type="scientific">Bauhinia variegata</name>
    <name type="common">Purple orchid tree</name>
    <name type="synonym">Phanera variegata</name>
    <dbReference type="NCBI Taxonomy" id="167791"/>
    <lineage>
        <taxon>Eukaryota</taxon>
        <taxon>Viridiplantae</taxon>
        <taxon>Streptophyta</taxon>
        <taxon>Embryophyta</taxon>
        <taxon>Tracheophyta</taxon>
        <taxon>Spermatophyta</taxon>
        <taxon>Magnoliopsida</taxon>
        <taxon>eudicotyledons</taxon>
        <taxon>Gunneridae</taxon>
        <taxon>Pentapetalae</taxon>
        <taxon>rosids</taxon>
        <taxon>fabids</taxon>
        <taxon>Fabales</taxon>
        <taxon>Fabaceae</taxon>
        <taxon>Cercidoideae</taxon>
        <taxon>Cercideae</taxon>
        <taxon>Bauhiniinae</taxon>
        <taxon>Bauhinia</taxon>
    </lineage>
</organism>
<proteinExistence type="predicted"/>
<evidence type="ECO:0000313" key="2">
    <source>
        <dbReference type="Proteomes" id="UP000828941"/>
    </source>
</evidence>
<reference evidence="1 2" key="1">
    <citation type="journal article" date="2022" name="DNA Res.">
        <title>Chromosomal-level genome assembly of the orchid tree Bauhinia variegata (Leguminosae; Cercidoideae) supports the allotetraploid origin hypothesis of Bauhinia.</title>
        <authorList>
            <person name="Zhong Y."/>
            <person name="Chen Y."/>
            <person name="Zheng D."/>
            <person name="Pang J."/>
            <person name="Liu Y."/>
            <person name="Luo S."/>
            <person name="Meng S."/>
            <person name="Qian L."/>
            <person name="Wei D."/>
            <person name="Dai S."/>
            <person name="Zhou R."/>
        </authorList>
    </citation>
    <scope>NUCLEOTIDE SEQUENCE [LARGE SCALE GENOMIC DNA]</scope>
    <source>
        <strain evidence="1">BV-YZ2020</strain>
    </source>
</reference>
<protein>
    <submittedName>
        <fullName evidence="1">Uncharacterized protein</fullName>
    </submittedName>
</protein>
<gene>
    <name evidence="1" type="ORF">L6164_005605</name>
</gene>
<dbReference type="Proteomes" id="UP000828941">
    <property type="component" value="Chromosome 3"/>
</dbReference>
<name>A0ACB9PRT9_BAUVA</name>
<accession>A0ACB9PRT9</accession>
<dbReference type="EMBL" id="CM039428">
    <property type="protein sequence ID" value="KAI4351228.1"/>
    <property type="molecule type" value="Genomic_DNA"/>
</dbReference>